<proteinExistence type="predicted"/>
<keyword evidence="3" id="KW-0408">Iron</keyword>
<reference evidence="6" key="1">
    <citation type="journal article" date="2014" name="Front. Microbiol.">
        <title>High frequency of phylogenetically diverse reductive dehalogenase-homologous genes in deep subseafloor sedimentary metagenomes.</title>
        <authorList>
            <person name="Kawai M."/>
            <person name="Futagami T."/>
            <person name="Toyoda A."/>
            <person name="Takaki Y."/>
            <person name="Nishi S."/>
            <person name="Hori S."/>
            <person name="Arai W."/>
            <person name="Tsubouchi T."/>
            <person name="Morono Y."/>
            <person name="Uchiyama I."/>
            <person name="Ito T."/>
            <person name="Fujiyama A."/>
            <person name="Inagaki F."/>
            <person name="Takami H."/>
        </authorList>
    </citation>
    <scope>NUCLEOTIDE SEQUENCE</scope>
    <source>
        <strain evidence="6">Expedition CK06-06</strain>
    </source>
</reference>
<dbReference type="GO" id="GO:0051539">
    <property type="term" value="F:4 iron, 4 sulfur cluster binding"/>
    <property type="evidence" value="ECO:0007669"/>
    <property type="project" value="UniProtKB-KW"/>
</dbReference>
<protein>
    <recommendedName>
        <fullName evidence="5">4Fe-4S ferredoxin-type domain-containing protein</fullName>
    </recommendedName>
</protein>
<organism evidence="6">
    <name type="scientific">marine sediment metagenome</name>
    <dbReference type="NCBI Taxonomy" id="412755"/>
    <lineage>
        <taxon>unclassified sequences</taxon>
        <taxon>metagenomes</taxon>
        <taxon>ecological metagenomes</taxon>
    </lineage>
</organism>
<dbReference type="InterPro" id="IPR050572">
    <property type="entry name" value="Fe-S_Ferredoxin"/>
</dbReference>
<sequence>KQCSYGCLHFGDCARACPFDAIYMSEEGLPVVIEDKCTACGKCVEACPKNLFELHPVSQGMIVFCRSKDRGPVSRKACKNACIACGICSRACPEAIVIENNLAKITNYKKIDPDKIPEIEKCPTDSIGRLKKEDEG</sequence>
<evidence type="ECO:0000256" key="2">
    <source>
        <dbReference type="ARBA" id="ARBA00022723"/>
    </source>
</evidence>
<dbReference type="GO" id="GO:0046872">
    <property type="term" value="F:metal ion binding"/>
    <property type="evidence" value="ECO:0007669"/>
    <property type="project" value="UniProtKB-KW"/>
</dbReference>
<keyword evidence="2" id="KW-0479">Metal-binding</keyword>
<gene>
    <name evidence="6" type="ORF">S06H3_19552</name>
</gene>
<evidence type="ECO:0000256" key="1">
    <source>
        <dbReference type="ARBA" id="ARBA00022485"/>
    </source>
</evidence>
<evidence type="ECO:0000259" key="5">
    <source>
        <dbReference type="PROSITE" id="PS51379"/>
    </source>
</evidence>
<dbReference type="PROSITE" id="PS51379">
    <property type="entry name" value="4FE4S_FER_2"/>
    <property type="match status" value="3"/>
</dbReference>
<dbReference type="InterPro" id="IPR017900">
    <property type="entry name" value="4Fe4S_Fe_S_CS"/>
</dbReference>
<dbReference type="InterPro" id="IPR017896">
    <property type="entry name" value="4Fe4S_Fe-S-bd"/>
</dbReference>
<feature type="domain" description="4Fe-4S ferredoxin-type" evidence="5">
    <location>
        <begin position="28"/>
        <end position="57"/>
    </location>
</feature>
<feature type="domain" description="4Fe-4S ferredoxin-type" evidence="5">
    <location>
        <begin position="1"/>
        <end position="27"/>
    </location>
</feature>
<dbReference type="SUPFAM" id="SSF54862">
    <property type="entry name" value="4Fe-4S ferredoxins"/>
    <property type="match status" value="1"/>
</dbReference>
<accession>X1KIV7</accession>
<keyword evidence="1" id="KW-0004">4Fe-4S</keyword>
<evidence type="ECO:0000313" key="6">
    <source>
        <dbReference type="EMBL" id="GAI06962.1"/>
    </source>
</evidence>
<dbReference type="Gene3D" id="3.30.70.20">
    <property type="match status" value="2"/>
</dbReference>
<keyword evidence="4" id="KW-0411">Iron-sulfur</keyword>
<evidence type="ECO:0000256" key="4">
    <source>
        <dbReference type="ARBA" id="ARBA00023014"/>
    </source>
</evidence>
<feature type="domain" description="4Fe-4S ferredoxin-type" evidence="5">
    <location>
        <begin position="71"/>
        <end position="101"/>
    </location>
</feature>
<dbReference type="Pfam" id="PF12798">
    <property type="entry name" value="Fer4_3"/>
    <property type="match status" value="1"/>
</dbReference>
<name>X1KIV7_9ZZZZ</name>
<dbReference type="Pfam" id="PF14697">
    <property type="entry name" value="Fer4_21"/>
    <property type="match status" value="1"/>
</dbReference>
<evidence type="ECO:0000256" key="3">
    <source>
        <dbReference type="ARBA" id="ARBA00023004"/>
    </source>
</evidence>
<dbReference type="PANTHER" id="PTHR43687">
    <property type="entry name" value="ADENYLYLSULFATE REDUCTASE, BETA SUBUNIT"/>
    <property type="match status" value="1"/>
</dbReference>
<dbReference type="EMBL" id="BARV01010021">
    <property type="protein sequence ID" value="GAI06962.1"/>
    <property type="molecule type" value="Genomic_DNA"/>
</dbReference>
<feature type="non-terminal residue" evidence="6">
    <location>
        <position position="1"/>
    </location>
</feature>
<comment type="caution">
    <text evidence="6">The sequence shown here is derived from an EMBL/GenBank/DDBJ whole genome shotgun (WGS) entry which is preliminary data.</text>
</comment>
<dbReference type="PANTHER" id="PTHR43687:SF1">
    <property type="entry name" value="FERREDOXIN III"/>
    <property type="match status" value="1"/>
</dbReference>
<dbReference type="AlphaFoldDB" id="X1KIV7"/>
<dbReference type="PROSITE" id="PS00198">
    <property type="entry name" value="4FE4S_FER_1"/>
    <property type="match status" value="2"/>
</dbReference>